<evidence type="ECO:0000256" key="5">
    <source>
        <dbReference type="ARBA" id="ARBA00035114"/>
    </source>
</evidence>
<evidence type="ECO:0000256" key="7">
    <source>
        <dbReference type="SAM" id="Phobius"/>
    </source>
</evidence>
<dbReference type="InterPro" id="IPR008511">
    <property type="entry name" value="ROH1-like"/>
</dbReference>
<feature type="compositionally biased region" description="Low complexity" evidence="6">
    <location>
        <begin position="128"/>
        <end position="176"/>
    </location>
</feature>
<evidence type="ECO:0000256" key="3">
    <source>
        <dbReference type="ARBA" id="ARBA00022989"/>
    </source>
</evidence>
<dbReference type="AlphaFoldDB" id="A0AAX6H0S2"/>
<keyword evidence="3 7" id="KW-1133">Transmembrane helix</keyword>
<evidence type="ECO:0000256" key="1">
    <source>
        <dbReference type="ARBA" id="ARBA00004167"/>
    </source>
</evidence>
<feature type="compositionally biased region" description="Basic and acidic residues" evidence="6">
    <location>
        <begin position="19"/>
        <end position="33"/>
    </location>
</feature>
<evidence type="ECO:0000256" key="6">
    <source>
        <dbReference type="SAM" id="MobiDB-lite"/>
    </source>
</evidence>
<keyword evidence="9" id="KW-1185">Reference proteome</keyword>
<dbReference type="PANTHER" id="PTHR31509">
    <property type="entry name" value="BPS1-LIKE PROTEIN"/>
    <property type="match status" value="1"/>
</dbReference>
<keyword evidence="4 7" id="KW-0472">Membrane</keyword>
<evidence type="ECO:0000256" key="2">
    <source>
        <dbReference type="ARBA" id="ARBA00022692"/>
    </source>
</evidence>
<comment type="subcellular location">
    <subcellularLocation>
        <location evidence="1">Membrane</location>
        <topology evidence="1">Single-pass membrane protein</topology>
    </subcellularLocation>
</comment>
<feature type="compositionally biased region" description="Pro residues" evidence="6">
    <location>
        <begin position="78"/>
        <end position="108"/>
    </location>
</feature>
<feature type="region of interest" description="Disordered" evidence="6">
    <location>
        <begin position="74"/>
        <end position="195"/>
    </location>
</feature>
<sequence length="301" mass="33301">MAPTTASSIGRSLLSLRHRSEQQVHSMDGHDSPDSDPILSFDRQASSLLLSLLPLRRRRRRRRRRLLPLRLLDRQAPPLLPPPPRRLHRPPPPPRQPTDLPSPQPPPLRLLRPLRQGPRPPQRRPRRPSTASATAPPTSTSSSPPSTAAGSTAPGNPSPTLSLLLLAEPDPALLPTRNRSFSHDPNHHHRRRQLRTALSWSVSRSWSAARQLHAMGSNLSPPKPADISGTAGLAIPIFTISSVLLFVSWVLVAAIPCQDRGLQAHLSAPRNYPWAARWRRCRRRSSKSTGRGRGRTTARAG</sequence>
<protein>
    <submittedName>
        <fullName evidence="8">Uncharacterized protein</fullName>
    </submittedName>
</protein>
<feature type="transmembrane region" description="Helical" evidence="7">
    <location>
        <begin position="233"/>
        <end position="255"/>
    </location>
</feature>
<evidence type="ECO:0000313" key="8">
    <source>
        <dbReference type="EMBL" id="KAJ6834392.1"/>
    </source>
</evidence>
<proteinExistence type="inferred from homology"/>
<keyword evidence="2 7" id="KW-0812">Transmembrane</keyword>
<comment type="similarity">
    <text evidence="5">Belongs to the ROH1 family.</text>
</comment>
<comment type="caution">
    <text evidence="8">The sequence shown here is derived from an EMBL/GenBank/DDBJ whole genome shotgun (WGS) entry which is preliminary data.</text>
</comment>
<organism evidence="8 9">
    <name type="scientific">Iris pallida</name>
    <name type="common">Sweet iris</name>
    <dbReference type="NCBI Taxonomy" id="29817"/>
    <lineage>
        <taxon>Eukaryota</taxon>
        <taxon>Viridiplantae</taxon>
        <taxon>Streptophyta</taxon>
        <taxon>Embryophyta</taxon>
        <taxon>Tracheophyta</taxon>
        <taxon>Spermatophyta</taxon>
        <taxon>Magnoliopsida</taxon>
        <taxon>Liliopsida</taxon>
        <taxon>Asparagales</taxon>
        <taxon>Iridaceae</taxon>
        <taxon>Iridoideae</taxon>
        <taxon>Irideae</taxon>
        <taxon>Iris</taxon>
    </lineage>
</organism>
<reference evidence="8" key="2">
    <citation type="submission" date="2023-04" db="EMBL/GenBank/DDBJ databases">
        <authorList>
            <person name="Bruccoleri R.E."/>
            <person name="Oakeley E.J."/>
            <person name="Faust A.-M."/>
            <person name="Dessus-Babus S."/>
            <person name="Altorfer M."/>
            <person name="Burckhardt D."/>
            <person name="Oertli M."/>
            <person name="Naumann U."/>
            <person name="Petersen F."/>
            <person name="Wong J."/>
        </authorList>
    </citation>
    <scope>NUCLEOTIDE SEQUENCE</scope>
    <source>
        <strain evidence="8">GSM-AAB239-AS_SAM_17_03QT</strain>
        <tissue evidence="8">Leaf</tissue>
    </source>
</reference>
<dbReference type="Proteomes" id="UP001140949">
    <property type="component" value="Unassembled WGS sequence"/>
</dbReference>
<dbReference type="Pfam" id="PF05633">
    <property type="entry name" value="ROH1-like"/>
    <property type="match status" value="1"/>
</dbReference>
<accession>A0AAX6H0S2</accession>
<evidence type="ECO:0000313" key="9">
    <source>
        <dbReference type="Proteomes" id="UP001140949"/>
    </source>
</evidence>
<dbReference type="EMBL" id="JANAVB010014400">
    <property type="protein sequence ID" value="KAJ6834392.1"/>
    <property type="molecule type" value="Genomic_DNA"/>
</dbReference>
<name>A0AAX6H0S2_IRIPA</name>
<gene>
    <name evidence="8" type="ORF">M6B38_335065</name>
</gene>
<feature type="region of interest" description="Disordered" evidence="6">
    <location>
        <begin position="19"/>
        <end position="39"/>
    </location>
</feature>
<dbReference type="GO" id="GO:0016020">
    <property type="term" value="C:membrane"/>
    <property type="evidence" value="ECO:0007669"/>
    <property type="project" value="UniProtKB-SubCell"/>
</dbReference>
<reference evidence="8" key="1">
    <citation type="journal article" date="2023" name="GigaByte">
        <title>Genome assembly of the bearded iris, Iris pallida Lam.</title>
        <authorList>
            <person name="Bruccoleri R.E."/>
            <person name="Oakeley E.J."/>
            <person name="Faust A.M.E."/>
            <person name="Altorfer M."/>
            <person name="Dessus-Babus S."/>
            <person name="Burckhardt D."/>
            <person name="Oertli M."/>
            <person name="Naumann U."/>
            <person name="Petersen F."/>
            <person name="Wong J."/>
        </authorList>
    </citation>
    <scope>NUCLEOTIDE SEQUENCE</scope>
    <source>
        <strain evidence="8">GSM-AAB239-AS_SAM_17_03QT</strain>
    </source>
</reference>
<evidence type="ECO:0000256" key="4">
    <source>
        <dbReference type="ARBA" id="ARBA00023136"/>
    </source>
</evidence>